<keyword evidence="3" id="KW-1185">Reference proteome</keyword>
<proteinExistence type="predicted"/>
<comment type="caution">
    <text evidence="2">The sequence shown here is derived from an EMBL/GenBank/DDBJ whole genome shotgun (WGS) entry which is preliminary data.</text>
</comment>
<dbReference type="EMBL" id="JANPWB010000007">
    <property type="protein sequence ID" value="KAJ1174402.1"/>
    <property type="molecule type" value="Genomic_DNA"/>
</dbReference>
<evidence type="ECO:0000256" key="1">
    <source>
        <dbReference type="SAM" id="MobiDB-lite"/>
    </source>
</evidence>
<dbReference type="AlphaFoldDB" id="A0AAV7TCZ7"/>
<feature type="compositionally biased region" description="Pro residues" evidence="1">
    <location>
        <begin position="1"/>
        <end position="10"/>
    </location>
</feature>
<name>A0AAV7TCZ7_PLEWA</name>
<dbReference type="Proteomes" id="UP001066276">
    <property type="component" value="Chromosome 4_1"/>
</dbReference>
<evidence type="ECO:0000313" key="3">
    <source>
        <dbReference type="Proteomes" id="UP001066276"/>
    </source>
</evidence>
<evidence type="ECO:0000313" key="2">
    <source>
        <dbReference type="EMBL" id="KAJ1174402.1"/>
    </source>
</evidence>
<feature type="region of interest" description="Disordered" evidence="1">
    <location>
        <begin position="1"/>
        <end position="84"/>
    </location>
</feature>
<organism evidence="2 3">
    <name type="scientific">Pleurodeles waltl</name>
    <name type="common">Iberian ribbed newt</name>
    <dbReference type="NCBI Taxonomy" id="8319"/>
    <lineage>
        <taxon>Eukaryota</taxon>
        <taxon>Metazoa</taxon>
        <taxon>Chordata</taxon>
        <taxon>Craniata</taxon>
        <taxon>Vertebrata</taxon>
        <taxon>Euteleostomi</taxon>
        <taxon>Amphibia</taxon>
        <taxon>Batrachia</taxon>
        <taxon>Caudata</taxon>
        <taxon>Salamandroidea</taxon>
        <taxon>Salamandridae</taxon>
        <taxon>Pleurodelinae</taxon>
        <taxon>Pleurodeles</taxon>
    </lineage>
</organism>
<reference evidence="2" key="1">
    <citation type="journal article" date="2022" name="bioRxiv">
        <title>Sequencing and chromosome-scale assembly of the giantPleurodeles waltlgenome.</title>
        <authorList>
            <person name="Brown T."/>
            <person name="Elewa A."/>
            <person name="Iarovenko S."/>
            <person name="Subramanian E."/>
            <person name="Araus A.J."/>
            <person name="Petzold A."/>
            <person name="Susuki M."/>
            <person name="Suzuki K.-i.T."/>
            <person name="Hayashi T."/>
            <person name="Toyoda A."/>
            <person name="Oliveira C."/>
            <person name="Osipova E."/>
            <person name="Leigh N.D."/>
            <person name="Simon A."/>
            <person name="Yun M.H."/>
        </authorList>
    </citation>
    <scope>NUCLEOTIDE SEQUENCE</scope>
    <source>
        <strain evidence="2">20211129_DDA</strain>
        <tissue evidence="2">Liver</tissue>
    </source>
</reference>
<accession>A0AAV7TCZ7</accession>
<protein>
    <submittedName>
        <fullName evidence="2">Uncharacterized protein</fullName>
    </submittedName>
</protein>
<gene>
    <name evidence="2" type="ORF">NDU88_006224</name>
</gene>
<sequence length="123" mass="13267">MRWGRPPPTGPRARPRPRGTTCPIPEAQVHLAERPDADPLGGGGRSRQRPKGSAPSPRTGSRVLRSSGAASTRGDPPHEVVAGSGCRRDQDYCCFWWAVSEAPCSSIRSGSHLSHTRELYISV</sequence>